<name>A0A2U3E9Z2_PURLI</name>
<feature type="compositionally biased region" description="Polar residues" evidence="1">
    <location>
        <begin position="342"/>
        <end position="354"/>
    </location>
</feature>
<feature type="compositionally biased region" description="Low complexity" evidence="1">
    <location>
        <begin position="441"/>
        <end position="451"/>
    </location>
</feature>
<gene>
    <name evidence="3" type="ORF">PCL_11417</name>
</gene>
<evidence type="ECO:0000313" key="3">
    <source>
        <dbReference type="EMBL" id="PWI71323.1"/>
    </source>
</evidence>
<feature type="region of interest" description="Disordered" evidence="1">
    <location>
        <begin position="545"/>
        <end position="576"/>
    </location>
</feature>
<evidence type="ECO:0000313" key="4">
    <source>
        <dbReference type="Proteomes" id="UP000245956"/>
    </source>
</evidence>
<feature type="region of interest" description="Disordered" evidence="1">
    <location>
        <begin position="273"/>
        <end position="296"/>
    </location>
</feature>
<feature type="region of interest" description="Disordered" evidence="1">
    <location>
        <begin position="153"/>
        <end position="173"/>
    </location>
</feature>
<evidence type="ECO:0000256" key="1">
    <source>
        <dbReference type="SAM" id="MobiDB-lite"/>
    </source>
</evidence>
<dbReference type="AlphaFoldDB" id="A0A2U3E9Z2"/>
<keyword evidence="2" id="KW-0732">Signal</keyword>
<proteinExistence type="predicted"/>
<reference evidence="3 4" key="1">
    <citation type="journal article" date="2016" name="Front. Microbiol.">
        <title>Genome and transcriptome sequences reveal the specific parasitism of the nematophagous Purpureocillium lilacinum 36-1.</title>
        <authorList>
            <person name="Xie J."/>
            <person name="Li S."/>
            <person name="Mo C."/>
            <person name="Xiao X."/>
            <person name="Peng D."/>
            <person name="Wang G."/>
            <person name="Xiao Y."/>
        </authorList>
    </citation>
    <scope>NUCLEOTIDE SEQUENCE [LARGE SCALE GENOMIC DNA]</scope>
    <source>
        <strain evidence="3 4">36-1</strain>
    </source>
</reference>
<dbReference type="Proteomes" id="UP000245956">
    <property type="component" value="Unassembled WGS sequence"/>
</dbReference>
<evidence type="ECO:0000256" key="2">
    <source>
        <dbReference type="SAM" id="SignalP"/>
    </source>
</evidence>
<feature type="signal peptide" evidence="2">
    <location>
        <begin position="1"/>
        <end position="20"/>
    </location>
</feature>
<protein>
    <submittedName>
        <fullName evidence="3">Uncharacterized protein</fullName>
    </submittedName>
</protein>
<feature type="chain" id="PRO_5015514368" evidence="2">
    <location>
        <begin position="21"/>
        <end position="621"/>
    </location>
</feature>
<feature type="region of interest" description="Disordered" evidence="1">
    <location>
        <begin position="342"/>
        <end position="362"/>
    </location>
</feature>
<sequence>MWRMVVLVSIVVSTFEPVSPVLLVSARSRREGKRVTTAPPQRPLPALHRSARLKSSSSTWGKVDGGLGEGRGWEGKVPRVLGCPGGLALLNRLGPDGCAGLVGDGPWVFVAQPAGGAVSRRRPPAAPTGALHLPPVPCPVGPGSGYAPVPAPPNGPLEGARRGGAPLSPARSQLPCAEHSSTEVVPAWGSTRALALQPRASPSVIISPPNGGIPTKDQSCFALLRSHSFQRPILSLGRLAGRPSCSKDFFFRGSGSASPIGDAAVAPPLCCDLSKQRRSPSDPSKPQSLRFANLRSADHRSSQRRFDLALPSTDVVLLNWPGTSPVAPKELAEVVPRTVDQRPSSFTMAQQPSTPVKVPSSAANYTPATLDPDLRSQINTVLLRDGHVAKIQEALLHALNAHASNWPTAVQNHALALLRSGEETTYPALLRRVLEDVRADSATSSSSASTTKNGSKTPNGDTKKVNGAADPAGDKPSLALPDSVVQEALRVTRESLEAVRSTHKPPSPPPLLLPLLPRQHTHADTPTARNTSYATHTRAHHVRRAKQGHAYIPRTSKASNLLRPPPPRKGTLESAAPSPWMQQRRNMDEWGLVEAHKAPGYMNGYMNRDGGHEETWHQSNG</sequence>
<comment type="caution">
    <text evidence="3">The sequence shown here is derived from an EMBL/GenBank/DDBJ whole genome shotgun (WGS) entry which is preliminary data.</text>
</comment>
<organism evidence="3 4">
    <name type="scientific">Purpureocillium lilacinum</name>
    <name type="common">Paecilomyces lilacinus</name>
    <dbReference type="NCBI Taxonomy" id="33203"/>
    <lineage>
        <taxon>Eukaryota</taxon>
        <taxon>Fungi</taxon>
        <taxon>Dikarya</taxon>
        <taxon>Ascomycota</taxon>
        <taxon>Pezizomycotina</taxon>
        <taxon>Sordariomycetes</taxon>
        <taxon>Hypocreomycetidae</taxon>
        <taxon>Hypocreales</taxon>
        <taxon>Ophiocordycipitaceae</taxon>
        <taxon>Purpureocillium</taxon>
    </lineage>
</organism>
<feature type="region of interest" description="Disordered" evidence="1">
    <location>
        <begin position="438"/>
        <end position="481"/>
    </location>
</feature>
<accession>A0A2U3E9Z2</accession>
<dbReference type="EMBL" id="LCWV01000007">
    <property type="protein sequence ID" value="PWI71323.1"/>
    <property type="molecule type" value="Genomic_DNA"/>
</dbReference>